<evidence type="ECO:0000313" key="10">
    <source>
        <dbReference type="Proteomes" id="UP000199602"/>
    </source>
</evidence>
<keyword evidence="5 7" id="KW-1133">Transmembrane helix</keyword>
<dbReference type="SMART" id="SM01080">
    <property type="entry name" value="CHASE2"/>
    <property type="match status" value="1"/>
</dbReference>
<proteinExistence type="inferred from homology"/>
<dbReference type="STRING" id="206665.SAMN04488516_102323"/>
<dbReference type="OrthoDB" id="9806735at2"/>
<dbReference type="InterPro" id="IPR029787">
    <property type="entry name" value="Nucleotide_cyclase"/>
</dbReference>
<dbReference type="SMART" id="SM00044">
    <property type="entry name" value="CYCc"/>
    <property type="match status" value="1"/>
</dbReference>
<feature type="domain" description="Guanylate cyclase" evidence="8">
    <location>
        <begin position="481"/>
        <end position="613"/>
    </location>
</feature>
<evidence type="ECO:0000256" key="4">
    <source>
        <dbReference type="ARBA" id="ARBA00022692"/>
    </source>
</evidence>
<gene>
    <name evidence="9" type="ORF">SAMN04488516_102323</name>
</gene>
<feature type="transmembrane region" description="Helical" evidence="7">
    <location>
        <begin position="415"/>
        <end position="439"/>
    </location>
</feature>
<dbReference type="PANTHER" id="PTHR43081">
    <property type="entry name" value="ADENYLATE CYCLASE, TERMINAL-DIFFERENTIATION SPECIFIC-RELATED"/>
    <property type="match status" value="1"/>
</dbReference>
<dbReference type="Pfam" id="PF00211">
    <property type="entry name" value="Guanylate_cyc"/>
    <property type="match status" value="1"/>
</dbReference>
<evidence type="ECO:0000256" key="7">
    <source>
        <dbReference type="SAM" id="Phobius"/>
    </source>
</evidence>
<reference evidence="9 10" key="1">
    <citation type="submission" date="2016-10" db="EMBL/GenBank/DDBJ databases">
        <authorList>
            <person name="de Groot N.N."/>
        </authorList>
    </citation>
    <scope>NUCLEOTIDE SEQUENCE [LARGE SCALE GENOMIC DNA]</scope>
    <source>
        <strain evidence="9 10">DSM 15269</strain>
    </source>
</reference>
<evidence type="ECO:0000256" key="6">
    <source>
        <dbReference type="ARBA" id="ARBA00023136"/>
    </source>
</evidence>
<dbReference type="FunFam" id="3.30.70.1230:FF:000016">
    <property type="entry name" value="Adenylate/guanylate cyclase domain-containing protein"/>
    <property type="match status" value="1"/>
</dbReference>
<feature type="transmembrane region" description="Helical" evidence="7">
    <location>
        <begin position="363"/>
        <end position="385"/>
    </location>
</feature>
<dbReference type="AlphaFoldDB" id="A0A1H0BX61"/>
<dbReference type="PANTHER" id="PTHR43081:SF1">
    <property type="entry name" value="ADENYLATE CYCLASE, TERMINAL-DIFFERENTIATION SPECIFIC"/>
    <property type="match status" value="1"/>
</dbReference>
<dbReference type="GO" id="GO:0030313">
    <property type="term" value="C:cell envelope"/>
    <property type="evidence" value="ECO:0007669"/>
    <property type="project" value="UniProtKB-SubCell"/>
</dbReference>
<name>A0A1H0BX61_9BACT</name>
<dbReference type="PROSITE" id="PS50125">
    <property type="entry name" value="GUANYLATE_CYCLASE_2"/>
    <property type="match status" value="1"/>
</dbReference>
<dbReference type="GO" id="GO:0035556">
    <property type="term" value="P:intracellular signal transduction"/>
    <property type="evidence" value="ECO:0007669"/>
    <property type="project" value="InterPro"/>
</dbReference>
<evidence type="ECO:0000259" key="8">
    <source>
        <dbReference type="PROSITE" id="PS50125"/>
    </source>
</evidence>
<evidence type="ECO:0000313" key="9">
    <source>
        <dbReference type="EMBL" id="SDN50155.1"/>
    </source>
</evidence>
<evidence type="ECO:0000256" key="3">
    <source>
        <dbReference type="ARBA" id="ARBA00022475"/>
    </source>
</evidence>
<dbReference type="Proteomes" id="UP000199602">
    <property type="component" value="Unassembled WGS sequence"/>
</dbReference>
<protein>
    <submittedName>
        <fullName evidence="9">Adenylate cyclase</fullName>
    </submittedName>
</protein>
<keyword evidence="6 7" id="KW-0472">Membrane</keyword>
<keyword evidence="4 7" id="KW-0812">Transmembrane</keyword>
<feature type="transmembrane region" description="Helical" evidence="7">
    <location>
        <begin position="7"/>
        <end position="25"/>
    </location>
</feature>
<accession>A0A1H0BX61</accession>
<dbReference type="InterPro" id="IPR050697">
    <property type="entry name" value="Adenylyl/Guanylyl_Cyclase_3/4"/>
</dbReference>
<comment type="subcellular location">
    <subcellularLocation>
        <location evidence="1">Cell envelope</location>
    </subcellularLocation>
</comment>
<dbReference type="Gene3D" id="3.30.70.1230">
    <property type="entry name" value="Nucleotide cyclase"/>
    <property type="match status" value="1"/>
</dbReference>
<evidence type="ECO:0000256" key="1">
    <source>
        <dbReference type="ARBA" id="ARBA00004196"/>
    </source>
</evidence>
<dbReference type="InterPro" id="IPR001054">
    <property type="entry name" value="A/G_cyclase"/>
</dbReference>
<dbReference type="InterPro" id="IPR007890">
    <property type="entry name" value="CHASE2"/>
</dbReference>
<dbReference type="GO" id="GO:0004016">
    <property type="term" value="F:adenylate cyclase activity"/>
    <property type="evidence" value="ECO:0007669"/>
    <property type="project" value="UniProtKB-ARBA"/>
</dbReference>
<evidence type="ECO:0000256" key="2">
    <source>
        <dbReference type="ARBA" id="ARBA00005381"/>
    </source>
</evidence>
<organism evidence="9 10">
    <name type="scientific">Desulfonauticus submarinus</name>
    <dbReference type="NCBI Taxonomy" id="206665"/>
    <lineage>
        <taxon>Bacteria</taxon>
        <taxon>Pseudomonadati</taxon>
        <taxon>Thermodesulfobacteriota</taxon>
        <taxon>Desulfovibrionia</taxon>
        <taxon>Desulfovibrionales</taxon>
        <taxon>Desulfonauticaceae</taxon>
        <taxon>Desulfonauticus</taxon>
    </lineage>
</organism>
<dbReference type="SUPFAM" id="SSF55073">
    <property type="entry name" value="Nucleotide cyclase"/>
    <property type="match status" value="1"/>
</dbReference>
<dbReference type="GO" id="GO:0006171">
    <property type="term" value="P:cAMP biosynthetic process"/>
    <property type="evidence" value="ECO:0007669"/>
    <property type="project" value="TreeGrafter"/>
</dbReference>
<dbReference type="RefSeq" id="WP_092063760.1">
    <property type="nucleotide sequence ID" value="NZ_FNIN01000002.1"/>
</dbReference>
<dbReference type="Pfam" id="PF05226">
    <property type="entry name" value="CHASE2"/>
    <property type="match status" value="1"/>
</dbReference>
<dbReference type="EMBL" id="FNIN01000002">
    <property type="protein sequence ID" value="SDN50155.1"/>
    <property type="molecule type" value="Genomic_DNA"/>
</dbReference>
<keyword evidence="10" id="KW-1185">Reference proteome</keyword>
<sequence length="734" mass="84800">MLRKNKFFLILSIIFLLFSFFLYFLNPSFLHFLDLKIFDLEMQVRGKIESSGKVVIVAIDEKSLEKIGRWPWSRNIMAKLVQKIDSFQPKVVGYDISFFEPEKNRVQGELIYLTKKLKQSKKLDKELFAFLKQRILANLPDLHLATTFAKCKSKHILGYYFNFSTKDEKFQNLDKAFKYSGIRYFQDSKAKLFIPKALKVRHNIPLILKGAGKEAYFNVIPDDDGTFRRYPLTIKYNKNFFQPLAVAMYRADDARGSFIYVGKAGVLGVKIKDKFVSTDERCFLYLNFRGREKSISHIPAWKVLENKISFKNLNQKYVIVGVTAPGVYDLRVTPFGVAYPGVEIQATALDNLLKGDYLTRPSFASLFDLFSILILWILATVAILFLNPFYSLLVVAGVFFSYWTVNYYFLVKKLYVLNLVYPLLSLLITYLGLITYRILFADKQKRQLRQAFSKYLDPKVVDQVVKSPDSLRLGGEKRELSVLFSDIRGFTSLSEKLSPEELVSLLNEYLTEMTAIVLTEKGLLDKYIGDAIMAIFGTPLYYPDHALAACKAALKMLNRLKELNKRWKDEKDISLNIGIGINTGEMVAGNMGSLDRFDYTVMGDNVNLASRLEGLNKYYGTNILISESTYNLVKDKINTREIDMVRVKGKVKPVRIYEVLTKEKSMFFSTYKEDYLKFLDLYYKGNFNKAKEIIEKLKNNFSEDNLLDVYINRLNYLLANPPKEWDGVYTFTVK</sequence>
<dbReference type="CDD" id="cd07302">
    <property type="entry name" value="CHD"/>
    <property type="match status" value="1"/>
</dbReference>
<comment type="similarity">
    <text evidence="2">Belongs to the adenylyl cyclase class-3 family.</text>
</comment>
<keyword evidence="3" id="KW-1003">Cell membrane</keyword>
<evidence type="ECO:0000256" key="5">
    <source>
        <dbReference type="ARBA" id="ARBA00022989"/>
    </source>
</evidence>